<reference evidence="2 3" key="1">
    <citation type="submission" date="2014-07" db="EMBL/GenBank/DDBJ databases">
        <title>Draft Genome Sequences of Environmental Pseudomonas syringae strains.</title>
        <authorList>
            <person name="Baltrus D.A."/>
            <person name="Berge O."/>
            <person name="Morris C."/>
        </authorList>
    </citation>
    <scope>NUCLEOTIDE SEQUENCE [LARGE SCALE GENOMIC DNA]</scope>
    <source>
        <strain evidence="2 3">GAW0119</strain>
    </source>
</reference>
<dbReference type="EMBL" id="JPQU01000027">
    <property type="protein sequence ID" value="KFE56485.1"/>
    <property type="molecule type" value="Genomic_DNA"/>
</dbReference>
<proteinExistence type="predicted"/>
<keyword evidence="1" id="KW-0472">Membrane</keyword>
<sequence>MQDWIQRKYNETSASNLFYIFSVTIFLLGMVLSRVLGAVAMDIAVVIGSVGVIGGFISWCMPAVQWVSAAWESTLGKTAVTLLHFVVLLVATVMARSIVSESLGLPPQSFDVTVGFLIVAFYIPALMTVASIALLFFAIVMSIVGSIQMMTLNSIQMLTPVLEMVGLKNKIPRPSPTAMLHSFGSLMMVVVLVSGSSYMSGQHRSWVHTVVKVVAVLSDFQLAVNYPGGENDVRIHPLENGLVAFAKVEDDRSISIHIRKQGDEIGSHQIGTSIPSVKQMTSPLIESLR</sequence>
<accession>A0A085VM22</accession>
<keyword evidence="1" id="KW-0812">Transmembrane</keyword>
<evidence type="ECO:0000313" key="3">
    <source>
        <dbReference type="Proteomes" id="UP000028631"/>
    </source>
</evidence>
<dbReference type="PATRIC" id="fig|317.175.peg.1917"/>
<feature type="transmembrane region" description="Helical" evidence="1">
    <location>
        <begin position="79"/>
        <end position="99"/>
    </location>
</feature>
<dbReference type="Proteomes" id="UP000028631">
    <property type="component" value="Unassembled WGS sequence"/>
</dbReference>
<keyword evidence="3" id="KW-1185">Reference proteome</keyword>
<feature type="transmembrane region" description="Helical" evidence="1">
    <location>
        <begin position="43"/>
        <end position="67"/>
    </location>
</feature>
<feature type="transmembrane region" description="Helical" evidence="1">
    <location>
        <begin position="119"/>
        <end position="147"/>
    </location>
</feature>
<comment type="caution">
    <text evidence="2">The sequence shown here is derived from an EMBL/GenBank/DDBJ whole genome shotgun (WGS) entry which is preliminary data.</text>
</comment>
<protein>
    <submittedName>
        <fullName evidence="2">Uncharacterized protein</fullName>
    </submittedName>
</protein>
<feature type="transmembrane region" description="Helical" evidence="1">
    <location>
        <begin position="17"/>
        <end position="37"/>
    </location>
</feature>
<evidence type="ECO:0000313" key="2">
    <source>
        <dbReference type="EMBL" id="KFE56485.1"/>
    </source>
</evidence>
<gene>
    <name evidence="2" type="ORF">IV01_09235</name>
</gene>
<feature type="transmembrane region" description="Helical" evidence="1">
    <location>
        <begin position="178"/>
        <end position="199"/>
    </location>
</feature>
<dbReference type="AlphaFoldDB" id="A0A085VM22"/>
<keyword evidence="1" id="KW-1133">Transmembrane helix</keyword>
<evidence type="ECO:0000256" key="1">
    <source>
        <dbReference type="SAM" id="Phobius"/>
    </source>
</evidence>
<name>A0A085VM22_PSESX</name>
<organism evidence="2 3">
    <name type="scientific">Pseudomonas syringae</name>
    <dbReference type="NCBI Taxonomy" id="317"/>
    <lineage>
        <taxon>Bacteria</taxon>
        <taxon>Pseudomonadati</taxon>
        <taxon>Pseudomonadota</taxon>
        <taxon>Gammaproteobacteria</taxon>
        <taxon>Pseudomonadales</taxon>
        <taxon>Pseudomonadaceae</taxon>
        <taxon>Pseudomonas</taxon>
    </lineage>
</organism>